<evidence type="ECO:0000313" key="3">
    <source>
        <dbReference type="Proteomes" id="UP001516400"/>
    </source>
</evidence>
<sequence>MIAPEERKSDNISLGDLPSCSYSTQNELRRNETQTENVIVHEDELSSSDEEQPDQDFNGSCSEPKGFHQVFEYFAGAGLSPNYAAVLSYDSSPYSCMHFSMKTL</sequence>
<organism evidence="2 3">
    <name type="scientific">Cryptolaemus montrouzieri</name>
    <dbReference type="NCBI Taxonomy" id="559131"/>
    <lineage>
        <taxon>Eukaryota</taxon>
        <taxon>Metazoa</taxon>
        <taxon>Ecdysozoa</taxon>
        <taxon>Arthropoda</taxon>
        <taxon>Hexapoda</taxon>
        <taxon>Insecta</taxon>
        <taxon>Pterygota</taxon>
        <taxon>Neoptera</taxon>
        <taxon>Endopterygota</taxon>
        <taxon>Coleoptera</taxon>
        <taxon>Polyphaga</taxon>
        <taxon>Cucujiformia</taxon>
        <taxon>Coccinelloidea</taxon>
        <taxon>Coccinellidae</taxon>
        <taxon>Scymninae</taxon>
        <taxon>Scymnini</taxon>
        <taxon>Cryptolaemus</taxon>
    </lineage>
</organism>
<reference evidence="2 3" key="1">
    <citation type="journal article" date="2021" name="BMC Biol.">
        <title>Horizontally acquired antibacterial genes associated with adaptive radiation of ladybird beetles.</title>
        <authorList>
            <person name="Li H.S."/>
            <person name="Tang X.F."/>
            <person name="Huang Y.H."/>
            <person name="Xu Z.Y."/>
            <person name="Chen M.L."/>
            <person name="Du X.Y."/>
            <person name="Qiu B.Y."/>
            <person name="Chen P.T."/>
            <person name="Zhang W."/>
            <person name="Slipinski A."/>
            <person name="Escalona H.E."/>
            <person name="Waterhouse R.M."/>
            <person name="Zwick A."/>
            <person name="Pang H."/>
        </authorList>
    </citation>
    <scope>NUCLEOTIDE SEQUENCE [LARGE SCALE GENOMIC DNA]</scope>
    <source>
        <strain evidence="2">SYSU2018</strain>
    </source>
</reference>
<evidence type="ECO:0000313" key="2">
    <source>
        <dbReference type="EMBL" id="KAL3267220.1"/>
    </source>
</evidence>
<accession>A0ABD2MLJ6</accession>
<feature type="compositionally biased region" description="Basic and acidic residues" evidence="1">
    <location>
        <begin position="27"/>
        <end position="44"/>
    </location>
</feature>
<feature type="compositionally biased region" description="Acidic residues" evidence="1">
    <location>
        <begin position="45"/>
        <end position="54"/>
    </location>
</feature>
<feature type="region of interest" description="Disordered" evidence="1">
    <location>
        <begin position="1"/>
        <end position="62"/>
    </location>
</feature>
<feature type="compositionally biased region" description="Basic and acidic residues" evidence="1">
    <location>
        <begin position="1"/>
        <end position="10"/>
    </location>
</feature>
<keyword evidence="3" id="KW-1185">Reference proteome</keyword>
<name>A0ABD2MLJ6_9CUCU</name>
<proteinExistence type="predicted"/>
<comment type="caution">
    <text evidence="2">The sequence shown here is derived from an EMBL/GenBank/DDBJ whole genome shotgun (WGS) entry which is preliminary data.</text>
</comment>
<dbReference type="Proteomes" id="UP001516400">
    <property type="component" value="Unassembled WGS sequence"/>
</dbReference>
<dbReference type="AlphaFoldDB" id="A0ABD2MLJ6"/>
<dbReference type="EMBL" id="JABFTP020000001">
    <property type="protein sequence ID" value="KAL3267220.1"/>
    <property type="molecule type" value="Genomic_DNA"/>
</dbReference>
<protein>
    <submittedName>
        <fullName evidence="2">Uncharacterized protein</fullName>
    </submittedName>
</protein>
<evidence type="ECO:0000256" key="1">
    <source>
        <dbReference type="SAM" id="MobiDB-lite"/>
    </source>
</evidence>
<gene>
    <name evidence="2" type="ORF">HHI36_011355</name>
</gene>